<protein>
    <submittedName>
        <fullName evidence="1">Uncharacterized protein</fullName>
    </submittedName>
</protein>
<sequence length="42" mass="4497">SFAIIKTAICTPSDLGFSKSIKLASNAFFCDSVKVLVVSMTR</sequence>
<proteinExistence type="predicted"/>
<evidence type="ECO:0000313" key="1">
    <source>
        <dbReference type="EMBL" id="SCB94890.1"/>
    </source>
</evidence>
<dbReference type="EMBL" id="FMBA01000011">
    <property type="protein sequence ID" value="SCB94890.1"/>
    <property type="molecule type" value="Genomic_DNA"/>
</dbReference>
<feature type="non-terminal residue" evidence="1">
    <location>
        <position position="1"/>
    </location>
</feature>
<keyword evidence="2" id="KW-1185">Reference proteome</keyword>
<evidence type="ECO:0000313" key="2">
    <source>
        <dbReference type="Proteomes" id="UP000199698"/>
    </source>
</evidence>
<dbReference type="Proteomes" id="UP000199698">
    <property type="component" value="Unassembled WGS sequence"/>
</dbReference>
<reference evidence="2" key="1">
    <citation type="submission" date="2016-08" db="EMBL/GenBank/DDBJ databases">
        <authorList>
            <person name="Varghese N."/>
            <person name="Submissions Spin"/>
        </authorList>
    </citation>
    <scope>NUCLEOTIDE SEQUENCE [LARGE SCALE GENOMIC DNA]</scope>
    <source>
        <strain evidence="2">R-53144</strain>
    </source>
</reference>
<gene>
    <name evidence="1" type="ORF">GA0061080_101157</name>
</gene>
<name>A0A1C4AK02_9GAMM</name>
<organism evidence="1 2">
    <name type="scientific">Gilliamella intestini</name>
    <dbReference type="NCBI Taxonomy" id="1798183"/>
    <lineage>
        <taxon>Bacteria</taxon>
        <taxon>Pseudomonadati</taxon>
        <taxon>Pseudomonadota</taxon>
        <taxon>Gammaproteobacteria</taxon>
        <taxon>Orbales</taxon>
        <taxon>Orbaceae</taxon>
        <taxon>Gilliamella</taxon>
    </lineage>
</organism>
<accession>A0A1C4AK02</accession>
<dbReference type="AlphaFoldDB" id="A0A1C4AK02"/>